<accession>A0ACB8B2M3</accession>
<evidence type="ECO:0000313" key="1">
    <source>
        <dbReference type="EMBL" id="KAH7919504.1"/>
    </source>
</evidence>
<comment type="caution">
    <text evidence="1">The sequence shown here is derived from an EMBL/GenBank/DDBJ whole genome shotgun (WGS) entry which is preliminary data.</text>
</comment>
<name>A0ACB8B2M3_9AGAM</name>
<evidence type="ECO:0000313" key="2">
    <source>
        <dbReference type="Proteomes" id="UP000790709"/>
    </source>
</evidence>
<protein>
    <submittedName>
        <fullName evidence="1">Uncharacterized protein</fullName>
    </submittedName>
</protein>
<proteinExistence type="predicted"/>
<reference evidence="1" key="1">
    <citation type="journal article" date="2021" name="New Phytol.">
        <title>Evolutionary innovations through gain and loss of genes in the ectomycorrhizal Boletales.</title>
        <authorList>
            <person name="Wu G."/>
            <person name="Miyauchi S."/>
            <person name="Morin E."/>
            <person name="Kuo A."/>
            <person name="Drula E."/>
            <person name="Varga T."/>
            <person name="Kohler A."/>
            <person name="Feng B."/>
            <person name="Cao Y."/>
            <person name="Lipzen A."/>
            <person name="Daum C."/>
            <person name="Hundley H."/>
            <person name="Pangilinan J."/>
            <person name="Johnson J."/>
            <person name="Barry K."/>
            <person name="LaButti K."/>
            <person name="Ng V."/>
            <person name="Ahrendt S."/>
            <person name="Min B."/>
            <person name="Choi I.G."/>
            <person name="Park H."/>
            <person name="Plett J.M."/>
            <person name="Magnuson J."/>
            <person name="Spatafora J.W."/>
            <person name="Nagy L.G."/>
            <person name="Henrissat B."/>
            <person name="Grigoriev I.V."/>
            <person name="Yang Z.L."/>
            <person name="Xu J."/>
            <person name="Martin F.M."/>
        </authorList>
    </citation>
    <scope>NUCLEOTIDE SEQUENCE</scope>
    <source>
        <strain evidence="1">KUC20120723A-06</strain>
    </source>
</reference>
<dbReference type="Proteomes" id="UP000790709">
    <property type="component" value="Unassembled WGS sequence"/>
</dbReference>
<sequence>MTPSVVARADASPVSAHASTVDVSSQIDQITALLGGIVLSREAADALVAPITLAANPREEEASIASPSSSFSDISSIPATSAPPSVASVTSMGVTVTTGTSLAVLAPTPTSAPPAVAYSPSVGTTVTTSPAVPPFLLPPRPPPVGHEIEYYQGSAYCVPVNPGHATLYCITKGRRVGIIASWHSASPLVSSVRRALFDKCSTLAEGKAAIQVAIESQELELL</sequence>
<organism evidence="1 2">
    <name type="scientific">Leucogyrophana mollusca</name>
    <dbReference type="NCBI Taxonomy" id="85980"/>
    <lineage>
        <taxon>Eukaryota</taxon>
        <taxon>Fungi</taxon>
        <taxon>Dikarya</taxon>
        <taxon>Basidiomycota</taxon>
        <taxon>Agaricomycotina</taxon>
        <taxon>Agaricomycetes</taxon>
        <taxon>Agaricomycetidae</taxon>
        <taxon>Boletales</taxon>
        <taxon>Boletales incertae sedis</taxon>
        <taxon>Leucogyrophana</taxon>
    </lineage>
</organism>
<keyword evidence="2" id="KW-1185">Reference proteome</keyword>
<dbReference type="EMBL" id="MU266654">
    <property type="protein sequence ID" value="KAH7919504.1"/>
    <property type="molecule type" value="Genomic_DNA"/>
</dbReference>
<gene>
    <name evidence="1" type="ORF">BV22DRAFT_1051001</name>
</gene>